<keyword evidence="8" id="KW-0472">Membrane</keyword>
<evidence type="ECO:0000256" key="6">
    <source>
        <dbReference type="ARBA" id="ARBA00022777"/>
    </source>
</evidence>
<dbReference type="SMART" id="SM00388">
    <property type="entry name" value="HisKA"/>
    <property type="match status" value="1"/>
</dbReference>
<dbReference type="Gene3D" id="1.10.287.130">
    <property type="match status" value="1"/>
</dbReference>
<dbReference type="PRINTS" id="PR00344">
    <property type="entry name" value="BCTRLSENSOR"/>
</dbReference>
<keyword evidence="8" id="KW-1133">Transmembrane helix</keyword>
<feature type="transmembrane region" description="Helical" evidence="8">
    <location>
        <begin position="197"/>
        <end position="217"/>
    </location>
</feature>
<dbReference type="SMART" id="SM00387">
    <property type="entry name" value="HATPase_c"/>
    <property type="match status" value="1"/>
</dbReference>
<feature type="transmembrane region" description="Helical" evidence="8">
    <location>
        <begin position="87"/>
        <end position="107"/>
    </location>
</feature>
<evidence type="ECO:0000256" key="8">
    <source>
        <dbReference type="SAM" id="Phobius"/>
    </source>
</evidence>
<dbReference type="PANTHER" id="PTHR43711">
    <property type="entry name" value="TWO-COMPONENT HISTIDINE KINASE"/>
    <property type="match status" value="1"/>
</dbReference>
<keyword evidence="4" id="KW-0597">Phosphoprotein</keyword>
<dbReference type="SUPFAM" id="SSF47384">
    <property type="entry name" value="Homodimeric domain of signal transducing histidine kinase"/>
    <property type="match status" value="1"/>
</dbReference>
<dbReference type="InterPro" id="IPR036890">
    <property type="entry name" value="HATPase_C_sf"/>
</dbReference>
<evidence type="ECO:0000313" key="11">
    <source>
        <dbReference type="Proteomes" id="UP000502706"/>
    </source>
</evidence>
<evidence type="ECO:0000256" key="5">
    <source>
        <dbReference type="ARBA" id="ARBA00022679"/>
    </source>
</evidence>
<dbReference type="GO" id="GO:0000155">
    <property type="term" value="F:phosphorelay sensor kinase activity"/>
    <property type="evidence" value="ECO:0007669"/>
    <property type="project" value="InterPro"/>
</dbReference>
<evidence type="ECO:0000259" key="9">
    <source>
        <dbReference type="PROSITE" id="PS50109"/>
    </source>
</evidence>
<feature type="domain" description="Histidine kinase" evidence="9">
    <location>
        <begin position="311"/>
        <end position="535"/>
    </location>
</feature>
<dbReference type="InterPro" id="IPR036097">
    <property type="entry name" value="HisK_dim/P_sf"/>
</dbReference>
<comment type="catalytic activity">
    <reaction evidence="1">
        <text>ATP + protein L-histidine = ADP + protein N-phospho-L-histidine.</text>
        <dbReference type="EC" id="2.7.13.3"/>
    </reaction>
</comment>
<dbReference type="GO" id="GO:0005886">
    <property type="term" value="C:plasma membrane"/>
    <property type="evidence" value="ECO:0007669"/>
    <property type="project" value="UniProtKB-SubCell"/>
</dbReference>
<evidence type="ECO:0000256" key="1">
    <source>
        <dbReference type="ARBA" id="ARBA00000085"/>
    </source>
</evidence>
<dbReference type="Proteomes" id="UP000502706">
    <property type="component" value="Chromosome"/>
</dbReference>
<dbReference type="Pfam" id="PF00512">
    <property type="entry name" value="HisKA"/>
    <property type="match status" value="1"/>
</dbReference>
<dbReference type="KEGG" id="rmar:GBA65_07190"/>
<evidence type="ECO:0000256" key="4">
    <source>
        <dbReference type="ARBA" id="ARBA00022553"/>
    </source>
</evidence>
<dbReference type="EC" id="2.7.13.3" evidence="3"/>
<evidence type="ECO:0000256" key="3">
    <source>
        <dbReference type="ARBA" id="ARBA00012438"/>
    </source>
</evidence>
<keyword evidence="8" id="KW-0812">Transmembrane</keyword>
<proteinExistence type="predicted"/>
<dbReference type="PANTHER" id="PTHR43711:SF1">
    <property type="entry name" value="HISTIDINE KINASE 1"/>
    <property type="match status" value="1"/>
</dbReference>
<feature type="transmembrane region" description="Helical" evidence="8">
    <location>
        <begin position="20"/>
        <end position="39"/>
    </location>
</feature>
<dbReference type="InterPro" id="IPR003661">
    <property type="entry name" value="HisK_dim/P_dom"/>
</dbReference>
<evidence type="ECO:0000313" key="10">
    <source>
        <dbReference type="EMBL" id="QIN78338.1"/>
    </source>
</evidence>
<keyword evidence="6" id="KW-0418">Kinase</keyword>
<dbReference type="EMBL" id="CP045121">
    <property type="protein sequence ID" value="QIN78338.1"/>
    <property type="molecule type" value="Genomic_DNA"/>
</dbReference>
<dbReference type="InterPro" id="IPR003594">
    <property type="entry name" value="HATPase_dom"/>
</dbReference>
<keyword evidence="7" id="KW-0902">Two-component regulatory system</keyword>
<dbReference type="AlphaFoldDB" id="A0A6G8PVV5"/>
<name>A0A6G8PVV5_9ACTN</name>
<dbReference type="InterPro" id="IPR005467">
    <property type="entry name" value="His_kinase_dom"/>
</dbReference>
<dbReference type="Gene3D" id="3.30.565.10">
    <property type="entry name" value="Histidine kinase-like ATPase, C-terminal domain"/>
    <property type="match status" value="1"/>
</dbReference>
<organism evidence="10 11">
    <name type="scientific">Rubrobacter marinus</name>
    <dbReference type="NCBI Taxonomy" id="2653852"/>
    <lineage>
        <taxon>Bacteria</taxon>
        <taxon>Bacillati</taxon>
        <taxon>Actinomycetota</taxon>
        <taxon>Rubrobacteria</taxon>
        <taxon>Rubrobacterales</taxon>
        <taxon>Rubrobacteraceae</taxon>
        <taxon>Rubrobacter</taxon>
    </lineage>
</organism>
<dbReference type="PROSITE" id="PS50109">
    <property type="entry name" value="HIS_KIN"/>
    <property type="match status" value="1"/>
</dbReference>
<dbReference type="Pfam" id="PF02518">
    <property type="entry name" value="HATPase_c"/>
    <property type="match status" value="1"/>
</dbReference>
<feature type="transmembrane region" description="Helical" evidence="8">
    <location>
        <begin position="119"/>
        <end position="140"/>
    </location>
</feature>
<reference evidence="10 11" key="1">
    <citation type="submission" date="2019-10" db="EMBL/GenBank/DDBJ databases">
        <title>Rubrobacter sp nov SCSIO 52915 isolated from a deep-sea sediment in the South China Sea.</title>
        <authorList>
            <person name="Chen R.W."/>
        </authorList>
    </citation>
    <scope>NUCLEOTIDE SEQUENCE [LARGE SCALE GENOMIC DNA]</scope>
    <source>
        <strain evidence="10 11">SCSIO 52915</strain>
    </source>
</reference>
<comment type="subcellular location">
    <subcellularLocation>
        <location evidence="2">Cell membrane</location>
    </subcellularLocation>
</comment>
<dbReference type="InterPro" id="IPR050736">
    <property type="entry name" value="Sensor_HK_Regulatory"/>
</dbReference>
<evidence type="ECO:0000256" key="2">
    <source>
        <dbReference type="ARBA" id="ARBA00004236"/>
    </source>
</evidence>
<feature type="transmembrane region" description="Helical" evidence="8">
    <location>
        <begin position="59"/>
        <end position="80"/>
    </location>
</feature>
<sequence length="548" mass="56901">MRNFGGLPLGGHWSTTARFVTFIALALALVIAFWAAAVLVVEDAVFAVEAPRAQAGVEAAAACARMFGALALFLCAAGTVGTTSGRLSWVVAGLLVLGLGNAGFGYAGAMSDTERDPDAAAYGALLTWTASGALFAFGLAPSRARPLGWRTVLAVLLAFGAAGLAVSSTAGLLPPLVSPPPPGPLPDLGEELPASTGWYAALSAAPLVLATAAAIGASRAYRLGDVPGWLPSVMVLLAGAQLHNVFVPSVYGPVLASADVLRAASVAVVVVGGIAELSRIARERALLLGTERKRAERLGELASMKADFTAMVAHELGGPLAAVRRLADLLERGGAADPELRSYALGAMREQTDVLKALVEDVRETASAERDDFRVEPRPVRLGALLEDAKGFAESLPGDHSVGLLVRPEGAEEEEVLADPTRIGQVLRNLLSNAAKHSPEGVPVELRVTSGDCGGRRHRVLVEVADRGAGIHPDDLERIFDKFGRGRDAEGGKVEGLGLGLYLSRRIALAHGSELSAHSAPGEGSVFSFELELLDGGTRRRIDEEGKA</sequence>
<evidence type="ECO:0000256" key="7">
    <source>
        <dbReference type="ARBA" id="ARBA00023012"/>
    </source>
</evidence>
<feature type="transmembrane region" description="Helical" evidence="8">
    <location>
        <begin position="229"/>
        <end position="248"/>
    </location>
</feature>
<dbReference type="CDD" id="cd00082">
    <property type="entry name" value="HisKA"/>
    <property type="match status" value="1"/>
</dbReference>
<dbReference type="InterPro" id="IPR004358">
    <property type="entry name" value="Sig_transdc_His_kin-like_C"/>
</dbReference>
<keyword evidence="5" id="KW-0808">Transferase</keyword>
<gene>
    <name evidence="10" type="ORF">GBA65_07190</name>
</gene>
<protein>
    <recommendedName>
        <fullName evidence="3">histidine kinase</fullName>
        <ecNumber evidence="3">2.7.13.3</ecNumber>
    </recommendedName>
</protein>
<dbReference type="RefSeq" id="WP_166396014.1">
    <property type="nucleotide sequence ID" value="NZ_CP045121.1"/>
</dbReference>
<keyword evidence="11" id="KW-1185">Reference proteome</keyword>
<dbReference type="SUPFAM" id="SSF55874">
    <property type="entry name" value="ATPase domain of HSP90 chaperone/DNA topoisomerase II/histidine kinase"/>
    <property type="match status" value="1"/>
</dbReference>
<feature type="transmembrane region" description="Helical" evidence="8">
    <location>
        <begin position="152"/>
        <end position="177"/>
    </location>
</feature>
<accession>A0A6G8PVV5</accession>